<accession>A0A2S3GRW7</accession>
<dbReference type="PANTHER" id="PTHR35459">
    <property type="entry name" value="T1N6.14 PROTEIN"/>
    <property type="match status" value="1"/>
</dbReference>
<dbReference type="PANTHER" id="PTHR35459:SF5">
    <property type="entry name" value="OS02G0664700 PROTEIN"/>
    <property type="match status" value="1"/>
</dbReference>
<proteinExistence type="predicted"/>
<name>A0A2S3GRW7_9POAL</name>
<reference evidence="2" key="1">
    <citation type="submission" date="2018-04" db="EMBL/GenBank/DDBJ databases">
        <title>WGS assembly of Panicum hallii.</title>
        <authorList>
            <person name="Lovell J."/>
            <person name="Jenkins J."/>
            <person name="Lowry D."/>
            <person name="Mamidi S."/>
            <person name="Sreedasyam A."/>
            <person name="Weng X."/>
            <person name="Barry K."/>
            <person name="Bonette J."/>
            <person name="Campitelli B."/>
            <person name="Daum C."/>
            <person name="Gordon S."/>
            <person name="Gould B."/>
            <person name="Lipzen A."/>
            <person name="Macqueen A."/>
            <person name="Palacio-Mejia J."/>
            <person name="Plott C."/>
            <person name="Shakirov E."/>
            <person name="Shu S."/>
            <person name="Yoshinaga Y."/>
            <person name="Zane M."/>
            <person name="Rokhsar D."/>
            <person name="Grimwood J."/>
            <person name="Schmutz J."/>
            <person name="Juenger T."/>
        </authorList>
    </citation>
    <scope>NUCLEOTIDE SEQUENCE [LARGE SCALE GENOMIC DNA]</scope>
    <source>
        <strain evidence="2">FIL2</strain>
    </source>
</reference>
<dbReference type="Gramene" id="PAN07474">
    <property type="protein sequence ID" value="PAN07474"/>
    <property type="gene ID" value="PAHAL_1G338800"/>
</dbReference>
<dbReference type="AlphaFoldDB" id="A0A2S3GRW7"/>
<feature type="region of interest" description="Disordered" evidence="1">
    <location>
        <begin position="121"/>
        <end position="252"/>
    </location>
</feature>
<gene>
    <name evidence="2" type="ORF">PAHAL_1G338800</name>
</gene>
<feature type="compositionally biased region" description="Basic and acidic residues" evidence="1">
    <location>
        <begin position="157"/>
        <end position="210"/>
    </location>
</feature>
<feature type="compositionally biased region" description="Low complexity" evidence="1">
    <location>
        <begin position="1"/>
        <end position="14"/>
    </location>
</feature>
<feature type="region of interest" description="Disordered" evidence="1">
    <location>
        <begin position="1"/>
        <end position="68"/>
    </location>
</feature>
<protein>
    <submittedName>
        <fullName evidence="2">Uncharacterized protein</fullName>
    </submittedName>
</protein>
<evidence type="ECO:0000256" key="1">
    <source>
        <dbReference type="SAM" id="MobiDB-lite"/>
    </source>
</evidence>
<dbReference type="EMBL" id="CM008046">
    <property type="protein sequence ID" value="PAN07474.1"/>
    <property type="molecule type" value="Genomic_DNA"/>
</dbReference>
<feature type="compositionally biased region" description="Polar residues" evidence="1">
    <location>
        <begin position="220"/>
        <end position="252"/>
    </location>
</feature>
<organism evidence="2">
    <name type="scientific">Panicum hallii</name>
    <dbReference type="NCBI Taxonomy" id="206008"/>
    <lineage>
        <taxon>Eukaryota</taxon>
        <taxon>Viridiplantae</taxon>
        <taxon>Streptophyta</taxon>
        <taxon>Embryophyta</taxon>
        <taxon>Tracheophyta</taxon>
        <taxon>Spermatophyta</taxon>
        <taxon>Magnoliopsida</taxon>
        <taxon>Liliopsida</taxon>
        <taxon>Poales</taxon>
        <taxon>Poaceae</taxon>
        <taxon>PACMAD clade</taxon>
        <taxon>Panicoideae</taxon>
        <taxon>Panicodae</taxon>
        <taxon>Paniceae</taxon>
        <taxon>Panicinae</taxon>
        <taxon>Panicum</taxon>
        <taxon>Panicum sect. Panicum</taxon>
    </lineage>
</organism>
<feature type="compositionally biased region" description="Basic and acidic residues" evidence="1">
    <location>
        <begin position="141"/>
        <end position="150"/>
    </location>
</feature>
<feature type="compositionally biased region" description="Pro residues" evidence="1">
    <location>
        <begin position="35"/>
        <end position="57"/>
    </location>
</feature>
<evidence type="ECO:0000313" key="2">
    <source>
        <dbReference type="EMBL" id="PAN07474.1"/>
    </source>
</evidence>
<dbReference type="Proteomes" id="UP000243499">
    <property type="component" value="Chromosome 1"/>
</dbReference>
<sequence>MAAPTSAAAAADTATPPPPPSAEPAAAPALDQVSHPPPPQPDAPAQPPAPAPAPAPAPKKRKLEEAGFHTSDYYKIRAVVADLRVRFVQVYQATNFRNTDAAREILKEIKGVMELSKKMRLKLGATPDPVKSTEKPSAVPVKEEPVKPAEKPQAGPVKDEPVKPLEKHSAEHVKDEHAKPLEKPSAEPVKDEPAKPLEKPSAEPMKDEPLKPTGPAPAGENNQVPGVGQATISPNNAGVDSAVKNDNSDAQQ</sequence>